<evidence type="ECO:0000256" key="1">
    <source>
        <dbReference type="SAM" id="MobiDB-lite"/>
    </source>
</evidence>
<proteinExistence type="predicted"/>
<feature type="non-terminal residue" evidence="3">
    <location>
        <position position="1"/>
    </location>
</feature>
<organism evidence="3 4">
    <name type="scientific">Pristionchus mayeri</name>
    <dbReference type="NCBI Taxonomy" id="1317129"/>
    <lineage>
        <taxon>Eukaryota</taxon>
        <taxon>Metazoa</taxon>
        <taxon>Ecdysozoa</taxon>
        <taxon>Nematoda</taxon>
        <taxon>Chromadorea</taxon>
        <taxon>Rhabditida</taxon>
        <taxon>Rhabditina</taxon>
        <taxon>Diplogasteromorpha</taxon>
        <taxon>Diplogasteroidea</taxon>
        <taxon>Neodiplogasteridae</taxon>
        <taxon>Pristionchus</taxon>
    </lineage>
</organism>
<feature type="non-terminal residue" evidence="3">
    <location>
        <position position="96"/>
    </location>
</feature>
<evidence type="ECO:0000313" key="4">
    <source>
        <dbReference type="Proteomes" id="UP001328107"/>
    </source>
</evidence>
<accession>A0AAN4ZI82</accession>
<dbReference type="EMBL" id="BTRK01000002">
    <property type="protein sequence ID" value="GMR38863.1"/>
    <property type="molecule type" value="Genomic_DNA"/>
</dbReference>
<protein>
    <submittedName>
        <fullName evidence="3">Uncharacterized protein</fullName>
    </submittedName>
</protein>
<dbReference type="AlphaFoldDB" id="A0AAN4ZI82"/>
<keyword evidence="2" id="KW-0472">Membrane</keyword>
<name>A0AAN4ZI82_9BILA</name>
<dbReference type="Proteomes" id="UP001328107">
    <property type="component" value="Unassembled WGS sequence"/>
</dbReference>
<sequence length="96" mass="10580">DYHTPTVTLSSLQEALFCSSLCMIVISIFFCKLKQQRRELLRKKDEAKVEIARLRAIAAVTKPPPSKAGPDPIDVTDRKLGGSKGVLRSETPPNAM</sequence>
<gene>
    <name evidence="3" type="ORF">PMAYCL1PPCAC_09058</name>
</gene>
<keyword evidence="2" id="KW-0812">Transmembrane</keyword>
<feature type="transmembrane region" description="Helical" evidence="2">
    <location>
        <begin position="12"/>
        <end position="33"/>
    </location>
</feature>
<comment type="caution">
    <text evidence="3">The sequence shown here is derived from an EMBL/GenBank/DDBJ whole genome shotgun (WGS) entry which is preliminary data.</text>
</comment>
<feature type="region of interest" description="Disordered" evidence="1">
    <location>
        <begin position="61"/>
        <end position="96"/>
    </location>
</feature>
<keyword evidence="4" id="KW-1185">Reference proteome</keyword>
<reference evidence="4" key="1">
    <citation type="submission" date="2022-10" db="EMBL/GenBank/DDBJ databases">
        <title>Genome assembly of Pristionchus species.</title>
        <authorList>
            <person name="Yoshida K."/>
            <person name="Sommer R.J."/>
        </authorList>
    </citation>
    <scope>NUCLEOTIDE SEQUENCE [LARGE SCALE GENOMIC DNA]</scope>
    <source>
        <strain evidence="4">RS5460</strain>
    </source>
</reference>
<evidence type="ECO:0000256" key="2">
    <source>
        <dbReference type="SAM" id="Phobius"/>
    </source>
</evidence>
<evidence type="ECO:0000313" key="3">
    <source>
        <dbReference type="EMBL" id="GMR38863.1"/>
    </source>
</evidence>
<keyword evidence="2" id="KW-1133">Transmembrane helix</keyword>